<dbReference type="EMBL" id="BK032798">
    <property type="protein sequence ID" value="DAF60879.1"/>
    <property type="molecule type" value="Genomic_DNA"/>
</dbReference>
<name>A0A8S5TD18_9CAUD</name>
<sequence>MPRLEIVRCNDYRKHIINVMKVSRVQSSDWKCEGTIISFKR</sequence>
<accession>A0A8S5TD18</accession>
<evidence type="ECO:0000313" key="1">
    <source>
        <dbReference type="EMBL" id="DAF60879.1"/>
    </source>
</evidence>
<reference evidence="1" key="1">
    <citation type="journal article" date="2021" name="Proc. Natl. Acad. Sci. U.S.A.">
        <title>A Catalog of Tens of Thousands of Viruses from Human Metagenomes Reveals Hidden Associations with Chronic Diseases.</title>
        <authorList>
            <person name="Tisza M.J."/>
            <person name="Buck C.B."/>
        </authorList>
    </citation>
    <scope>NUCLEOTIDE SEQUENCE</scope>
    <source>
        <strain evidence="1">CtVDC13</strain>
    </source>
</reference>
<protein>
    <submittedName>
        <fullName evidence="1">Uncharacterized protein</fullName>
    </submittedName>
</protein>
<proteinExistence type="predicted"/>
<organism evidence="1">
    <name type="scientific">Siphoviridae sp. ctVDC13</name>
    <dbReference type="NCBI Taxonomy" id="2827880"/>
    <lineage>
        <taxon>Viruses</taxon>
        <taxon>Duplodnaviria</taxon>
        <taxon>Heunggongvirae</taxon>
        <taxon>Uroviricota</taxon>
        <taxon>Caudoviricetes</taxon>
    </lineage>
</organism>